<comment type="caution">
    <text evidence="1">The sequence shown here is derived from an EMBL/GenBank/DDBJ whole genome shotgun (WGS) entry which is preliminary data.</text>
</comment>
<evidence type="ECO:0000313" key="1">
    <source>
        <dbReference type="EMBL" id="MDO7787680.1"/>
    </source>
</evidence>
<evidence type="ECO:0000313" key="2">
    <source>
        <dbReference type="Proteomes" id="UP001172911"/>
    </source>
</evidence>
<accession>A0AAW7ZFX9</accession>
<organism evidence="1 2">
    <name type="scientific">Desulforamulus aquiferis</name>
    <dbReference type="NCBI Taxonomy" id="1397668"/>
    <lineage>
        <taxon>Bacteria</taxon>
        <taxon>Bacillati</taxon>
        <taxon>Bacillota</taxon>
        <taxon>Clostridia</taxon>
        <taxon>Eubacteriales</taxon>
        <taxon>Peptococcaceae</taxon>
        <taxon>Desulforamulus</taxon>
    </lineage>
</organism>
<name>A0AAW7ZFX9_9FIRM</name>
<sequence length="176" mass="19972">MYLLARHRVGAGALVLGLFLITLFFLPLPVLTVAEKDKFNQILIPMVLDKTFTIEYIHSVQKTPVQEKFILAPGNKIILTETTFQSFGVGTPFLADEGTLVNKNGTFVLTDLSRSFESINLGFLPLTKHTIVYRNDTYNFSDYFKPNSLIIVQAEQYTPAKIIWQVLGCRREVRID</sequence>
<dbReference type="Pfam" id="PF08905">
    <property type="entry name" value="DUF1850"/>
    <property type="match status" value="1"/>
</dbReference>
<keyword evidence="2" id="KW-1185">Reference proteome</keyword>
<reference evidence="1" key="1">
    <citation type="journal article" date="2023" name="J. Hazard. Mater.">
        <title>Anaerobic biodegradation of pyrene and benzo[a]pyrene by a new sulfate-reducing Desulforamulus aquiferis strain DSA.</title>
        <authorList>
            <person name="Zhang Z."/>
            <person name="Sun J."/>
            <person name="Gong X."/>
            <person name="Wang C."/>
            <person name="Wang H."/>
        </authorList>
    </citation>
    <scope>NUCLEOTIDE SEQUENCE</scope>
    <source>
        <strain evidence="1">DSA</strain>
    </source>
</reference>
<dbReference type="EMBL" id="JARPTC010000015">
    <property type="protein sequence ID" value="MDO7787680.1"/>
    <property type="molecule type" value="Genomic_DNA"/>
</dbReference>
<dbReference type="Proteomes" id="UP001172911">
    <property type="component" value="Unassembled WGS sequence"/>
</dbReference>
<dbReference type="AlphaFoldDB" id="A0AAW7ZFX9"/>
<reference evidence="1" key="2">
    <citation type="submission" date="2023-03" db="EMBL/GenBank/DDBJ databases">
        <authorList>
            <person name="Zhang Z."/>
        </authorList>
    </citation>
    <scope>NUCLEOTIDE SEQUENCE</scope>
    <source>
        <strain evidence="1">DSA</strain>
    </source>
</reference>
<dbReference type="RefSeq" id="WP_304542914.1">
    <property type="nucleotide sequence ID" value="NZ_JARPTC010000015.1"/>
</dbReference>
<gene>
    <name evidence="1" type="ORF">P6N53_10670</name>
</gene>
<dbReference type="InterPro" id="IPR015001">
    <property type="entry name" value="DUF1850"/>
</dbReference>
<proteinExistence type="predicted"/>
<protein>
    <submittedName>
        <fullName evidence="1">DUF1850 domain-containing protein</fullName>
    </submittedName>
</protein>